<evidence type="ECO:0000313" key="5">
    <source>
        <dbReference type="Proteomes" id="UP000053776"/>
    </source>
</evidence>
<dbReference type="Proteomes" id="UP000053776">
    <property type="component" value="Unassembled WGS sequence"/>
</dbReference>
<feature type="transmembrane region" description="Helical" evidence="3">
    <location>
        <begin position="349"/>
        <end position="376"/>
    </location>
</feature>
<evidence type="ECO:0000256" key="3">
    <source>
        <dbReference type="SAM" id="Phobius"/>
    </source>
</evidence>
<protein>
    <recommendedName>
        <fullName evidence="6">Polycystin domain-containing protein</fullName>
    </recommendedName>
</protein>
<keyword evidence="3" id="KW-1133">Transmembrane helix</keyword>
<feature type="coiled-coil region" evidence="1">
    <location>
        <begin position="1290"/>
        <end position="1331"/>
    </location>
</feature>
<sequence length="1381" mass="160553">MEGKGKQICNEGSLKFLKVYSSILFKYTEEEKDNKSTEVLLLSEKIESERKLIKISTEIILIILFFILIYTSNDLGKIKNLENHIHNNINESKAFSENFYKSISDEIKKANKDFSYEPRRKDYIVFKNLRSKFDLSSWVKNALTERVSQDNFLNSNVLFGKCWRVTMRLYKKDNSMMENIYMYRKLFGVYPDSSFSEGLEDTRNVNSSYFDTKWSYLFSYDKSYKKIGGLYQVICEKDFSKIEERLSQGTSYATDYPYFIPALMLTNYNIASVAIDFLLFNPLLNVLSYNVLKFSFLPNAKTYKEVVTQSASYNRFDVYFIVALAVFMGTFILYVITHLRKLSMVGFRLYVMSYSTSFLLTACFSANLLTFFLFVLSRTLLPKLLVGYEHGKYKVDSMRYQSSEDGIIELLHDMGITLSRIELAKNIFVSNTIITFEVCFFVCVKRYGLLIQKYRNVEHNIRRDFLLPFFIILGIIFGCLGIFSVFSYTLFRIEENVSSSIVRTFIFNVCIIFANFQGVNISSILNEENILPYLYSIPTHFFIVTVSFAFIFFLAIKSFIKRNRKVYNAFMHQYGHKLLKCRTSEKADPKGRSGQLGAAETDGIPLKKNRAQREHPNGEPPNGDPPNDNGTFEITAYSEGEAELEEEGGHDAEDTRNSIEHPRDGVQECDKQASTTDDSSTYSSHDSNEYEVDPDNYGTNRGLNYNDVMSITKGLSKDKVECTKKRTTKKKAFFTIEKMLDLFLNLQNSTVLPFSNREKKRISKEYTTKKKRNDGVVVSLSVYTSFLIFIMLFLINDYKKGRESEKLLHYQMENIGYHPPNAHFSNLTFRYLKNNVNVNIRETFNFQKVENREDLILWLKTCFVSFMDNSSNAMGGGANHYSSTFQWKDIFSVKHERVKINILSRETIQSPSSSLICNYKRQNCYMDVRNESQALQRGLNEIALLINDATEKVEIAFILFDRNDYHNVLVNLLFVFNPSGYIAKKIYFDHLFFNSFNIFHFRGAVINILFLTILFCSFMSMYLYLFKNFSYFYNACVAVVVRHGRDGYQRGSWQRDGYQRGGYQRDGYQRGGYQRDGCQEGQLNAHPGEQLGTADNANGYIYGSYSPWGYNVDGYAGEYNWNGYTNYPAGAPNYGLGQGHGNNPPNRKTGKTHQIGALLKFKVYLTYLFESNVLNLLILLSSFSMVALWLTVCIYINKIEYSADNSGSYFDVYIKLFSFFSKFVNIFYLFLFLVIINMFIFSSNYVKREKLYEALYVNRRQILNNEQWKYLNEDIKEFAANETNSILHYFENVKNQIRSKEDVSKTLQNECKGLKERVHELQLDLRKIELQWKFRSKLLSSSKANLDKINNQISMSEEMIVEDKNRMSSLKQYAQQVKLDE</sequence>
<reference evidence="4 5" key="1">
    <citation type="submission" date="2011-08" db="EMBL/GenBank/DDBJ databases">
        <title>The Genome Sequence of Plasmodium vivax Mauritania I.</title>
        <authorList>
            <consortium name="The Broad Institute Genome Sequencing Platform"/>
            <consortium name="The Broad Institute Genome Sequencing Center for Infectious Disease"/>
            <person name="Neafsey D."/>
            <person name="Carlton J."/>
            <person name="Barnwell J."/>
            <person name="Collins W."/>
            <person name="Escalante A."/>
            <person name="Mullikin J."/>
            <person name="Saul A."/>
            <person name="Guigo R."/>
            <person name="Camara F."/>
            <person name="Young S.K."/>
            <person name="Zeng Q."/>
            <person name="Gargeya S."/>
            <person name="Fitzgerald M."/>
            <person name="Haas B."/>
            <person name="Abouelleil A."/>
            <person name="Alvarado L."/>
            <person name="Arachchi H.M."/>
            <person name="Berlin A."/>
            <person name="Brown A."/>
            <person name="Chapman S.B."/>
            <person name="Chen Z."/>
            <person name="Dunbar C."/>
            <person name="Freedman E."/>
            <person name="Gearin G."/>
            <person name="Gellesch M."/>
            <person name="Goldberg J."/>
            <person name="Griggs A."/>
            <person name="Gujja S."/>
            <person name="Heiman D."/>
            <person name="Howarth C."/>
            <person name="Larson L."/>
            <person name="Lui A."/>
            <person name="MacDonald P.J.P."/>
            <person name="Montmayeur A."/>
            <person name="Murphy C."/>
            <person name="Neiman D."/>
            <person name="Pearson M."/>
            <person name="Priest M."/>
            <person name="Roberts A."/>
            <person name="Saif S."/>
            <person name="Shea T."/>
            <person name="Shenoy N."/>
            <person name="Sisk P."/>
            <person name="Stolte C."/>
            <person name="Sykes S."/>
            <person name="Wortman J."/>
            <person name="Nusbaum C."/>
            <person name="Birren B."/>
        </authorList>
    </citation>
    <scope>NUCLEOTIDE SEQUENCE [LARGE SCALE GENOMIC DNA]</scope>
    <source>
        <strain evidence="4 5">Mauritania I</strain>
    </source>
</reference>
<evidence type="ECO:0008006" key="6">
    <source>
        <dbReference type="Google" id="ProtNLM"/>
    </source>
</evidence>
<feature type="transmembrane region" description="Helical" evidence="3">
    <location>
        <begin position="776"/>
        <end position="795"/>
    </location>
</feature>
<feature type="transmembrane region" description="Helical" evidence="3">
    <location>
        <begin position="1217"/>
        <end position="1241"/>
    </location>
</feature>
<proteinExistence type="predicted"/>
<feature type="transmembrane region" description="Helical" evidence="3">
    <location>
        <begin position="318"/>
        <end position="337"/>
    </location>
</feature>
<feature type="transmembrane region" description="Helical" evidence="3">
    <location>
        <begin position="465"/>
        <end position="491"/>
    </location>
</feature>
<evidence type="ECO:0000256" key="1">
    <source>
        <dbReference type="SAM" id="Coils"/>
    </source>
</evidence>
<organism evidence="4 5">
    <name type="scientific">Plasmodium vivax Mauritania I</name>
    <dbReference type="NCBI Taxonomy" id="1035515"/>
    <lineage>
        <taxon>Eukaryota</taxon>
        <taxon>Sar</taxon>
        <taxon>Alveolata</taxon>
        <taxon>Apicomplexa</taxon>
        <taxon>Aconoidasida</taxon>
        <taxon>Haemosporida</taxon>
        <taxon>Plasmodiidae</taxon>
        <taxon>Plasmodium</taxon>
        <taxon>Plasmodium (Plasmodium)</taxon>
    </lineage>
</organism>
<name>A0A0J9VSP7_PLAVI</name>
<feature type="region of interest" description="Disordered" evidence="2">
    <location>
        <begin position="586"/>
        <end position="701"/>
    </location>
</feature>
<feature type="transmembrane region" description="Helical" evidence="3">
    <location>
        <begin position="1173"/>
        <end position="1197"/>
    </location>
</feature>
<accession>A0A0J9VSP7</accession>
<keyword evidence="3" id="KW-0812">Transmembrane</keyword>
<feature type="compositionally biased region" description="Basic and acidic residues" evidence="2">
    <location>
        <begin position="647"/>
        <end position="671"/>
    </location>
</feature>
<feature type="compositionally biased region" description="Low complexity" evidence="2">
    <location>
        <begin position="674"/>
        <end position="685"/>
    </location>
</feature>
<dbReference type="OrthoDB" id="372022at2759"/>
<keyword evidence="1" id="KW-0175">Coiled coil</keyword>
<keyword evidence="3" id="KW-0472">Membrane</keyword>
<evidence type="ECO:0000313" key="4">
    <source>
        <dbReference type="EMBL" id="KMZ90493.1"/>
    </source>
</evidence>
<feature type="transmembrane region" description="Helical" evidence="3">
    <location>
        <begin position="427"/>
        <end position="444"/>
    </location>
</feature>
<feature type="transmembrane region" description="Helical" evidence="3">
    <location>
        <begin position="1004"/>
        <end position="1025"/>
    </location>
</feature>
<feature type="transmembrane region" description="Helical" evidence="3">
    <location>
        <begin position="533"/>
        <end position="556"/>
    </location>
</feature>
<dbReference type="EMBL" id="KQ235107">
    <property type="protein sequence ID" value="KMZ90493.1"/>
    <property type="molecule type" value="Genomic_DNA"/>
</dbReference>
<feature type="transmembrane region" description="Helical" evidence="3">
    <location>
        <begin position="52"/>
        <end position="70"/>
    </location>
</feature>
<gene>
    <name evidence="4" type="ORF">PVMG_03342</name>
</gene>
<evidence type="ECO:0000256" key="2">
    <source>
        <dbReference type="SAM" id="MobiDB-lite"/>
    </source>
</evidence>